<protein>
    <submittedName>
        <fullName evidence="3">Uncharacterized protein</fullName>
    </submittedName>
</protein>
<evidence type="ECO:0000259" key="1">
    <source>
        <dbReference type="PROSITE" id="PS51186"/>
    </source>
</evidence>
<evidence type="ECO:0000313" key="4">
    <source>
        <dbReference type="Proteomes" id="UP000224130"/>
    </source>
</evidence>
<dbReference type="InterPro" id="IPR045057">
    <property type="entry name" value="Gcn5-rel_NAT"/>
</dbReference>
<comment type="caution">
    <text evidence="3">The sequence shown here is derived from an EMBL/GenBank/DDBJ whole genome shotgun (WGS) entry which is preliminary data.</text>
</comment>
<evidence type="ECO:0000313" key="3">
    <source>
        <dbReference type="EMBL" id="PFG41676.1"/>
    </source>
</evidence>
<dbReference type="PROSITE" id="PS51186">
    <property type="entry name" value="GNAT"/>
    <property type="match status" value="1"/>
</dbReference>
<name>A0A2A9ESY0_9MICO</name>
<reference evidence="3 4" key="1">
    <citation type="submission" date="2017-10" db="EMBL/GenBank/DDBJ databases">
        <title>Sequencing the genomes of 1000 actinobacteria strains.</title>
        <authorList>
            <person name="Klenk H.-P."/>
        </authorList>
    </citation>
    <scope>NUCLEOTIDE SEQUENCE [LARGE SCALE GENOMIC DNA]</scope>
    <source>
        <strain evidence="3 4">DSM 21863</strain>
    </source>
</reference>
<dbReference type="GO" id="GO:0016747">
    <property type="term" value="F:acyltransferase activity, transferring groups other than amino-acyl groups"/>
    <property type="evidence" value="ECO:0007669"/>
    <property type="project" value="InterPro"/>
</dbReference>
<dbReference type="PANTHER" id="PTHR31435:SF10">
    <property type="entry name" value="BSR4717 PROTEIN"/>
    <property type="match status" value="1"/>
</dbReference>
<dbReference type="AlphaFoldDB" id="A0A2A9ESY0"/>
<dbReference type="Pfam" id="PF14542">
    <property type="entry name" value="Acetyltransf_CG"/>
    <property type="match status" value="1"/>
</dbReference>
<organism evidence="3 4">
    <name type="scientific">Isoptericola jiangsuensis</name>
    <dbReference type="NCBI Taxonomy" id="548579"/>
    <lineage>
        <taxon>Bacteria</taxon>
        <taxon>Bacillati</taxon>
        <taxon>Actinomycetota</taxon>
        <taxon>Actinomycetes</taxon>
        <taxon>Micrococcales</taxon>
        <taxon>Promicromonosporaceae</taxon>
        <taxon>Isoptericola</taxon>
    </lineage>
</organism>
<keyword evidence="4" id="KW-1185">Reference proteome</keyword>
<dbReference type="InterPro" id="IPR016181">
    <property type="entry name" value="Acyl_CoA_acyltransferase"/>
</dbReference>
<sequence length="113" mass="12573">MPEVTTTVDIDVHHDADNHRYEASVVVHGETRVVGVLRYERVDGVVTVPSTVVVPEYRGCGVAAALTAHVLDDVRAEHLLIRPECWYVAQWLDRHPEFADVVWSPDADQGTMG</sequence>
<dbReference type="Proteomes" id="UP000224130">
    <property type="component" value="Unassembled WGS sequence"/>
</dbReference>
<dbReference type="InterPro" id="IPR000182">
    <property type="entry name" value="GNAT_dom"/>
</dbReference>
<feature type="domain" description="N-acetyltransferase" evidence="2">
    <location>
        <begin position="13"/>
        <end position="103"/>
    </location>
</feature>
<evidence type="ECO:0000259" key="2">
    <source>
        <dbReference type="PROSITE" id="PS51729"/>
    </source>
</evidence>
<feature type="domain" description="N-acetyltransferase" evidence="1">
    <location>
        <begin position="1"/>
        <end position="113"/>
    </location>
</feature>
<accession>A0A2A9ESY0</accession>
<dbReference type="SUPFAM" id="SSF55729">
    <property type="entry name" value="Acyl-CoA N-acyltransferases (Nat)"/>
    <property type="match status" value="1"/>
</dbReference>
<dbReference type="EMBL" id="PDJJ01000001">
    <property type="protein sequence ID" value="PFG41676.1"/>
    <property type="molecule type" value="Genomic_DNA"/>
</dbReference>
<dbReference type="InterPro" id="IPR031165">
    <property type="entry name" value="GNAT_YJDJ"/>
</dbReference>
<dbReference type="PANTHER" id="PTHR31435">
    <property type="entry name" value="PROTEIN NATD1"/>
    <property type="match status" value="1"/>
</dbReference>
<proteinExistence type="predicted"/>
<dbReference type="Gene3D" id="3.40.630.30">
    <property type="match status" value="1"/>
</dbReference>
<dbReference type="PROSITE" id="PS51729">
    <property type="entry name" value="GNAT_YJDJ"/>
    <property type="match status" value="1"/>
</dbReference>
<gene>
    <name evidence="3" type="ORF">ATJ88_0318</name>
</gene>